<dbReference type="InterPro" id="IPR036162">
    <property type="entry name" value="Resolvase-like_N_sf"/>
</dbReference>
<dbReference type="GO" id="GO:0003677">
    <property type="term" value="F:DNA binding"/>
    <property type="evidence" value="ECO:0007669"/>
    <property type="project" value="InterPro"/>
</dbReference>
<dbReference type="Pfam" id="PF00239">
    <property type="entry name" value="Resolvase"/>
    <property type="match status" value="1"/>
</dbReference>
<dbReference type="KEGG" id="mdb:OVN18_09515"/>
<evidence type="ECO:0000313" key="5">
    <source>
        <dbReference type="Proteomes" id="UP001164706"/>
    </source>
</evidence>
<dbReference type="RefSeq" id="WP_267780514.1">
    <property type="nucleotide sequence ID" value="NZ_CP113089.1"/>
</dbReference>
<dbReference type="PANTHER" id="PTHR30461:SF23">
    <property type="entry name" value="DNA RECOMBINASE-RELATED"/>
    <property type="match status" value="1"/>
</dbReference>
<keyword evidence="5" id="KW-1185">Reference proteome</keyword>
<dbReference type="PROSITE" id="PS51736">
    <property type="entry name" value="RECOMBINASES_3"/>
    <property type="match status" value="1"/>
</dbReference>
<organism evidence="4 5">
    <name type="scientific">Microcella daejeonensis</name>
    <dbReference type="NCBI Taxonomy" id="2994971"/>
    <lineage>
        <taxon>Bacteria</taxon>
        <taxon>Bacillati</taxon>
        <taxon>Actinomycetota</taxon>
        <taxon>Actinomycetes</taxon>
        <taxon>Micrococcales</taxon>
        <taxon>Microbacteriaceae</taxon>
        <taxon>Microcella</taxon>
    </lineage>
</organism>
<dbReference type="CDD" id="cd00338">
    <property type="entry name" value="Ser_Recombinase"/>
    <property type="match status" value="1"/>
</dbReference>
<sequence>MRAVLYARVSKDDFSKGKKTREEQAAEASNSIQAQLAAAAELAKAKGITIIEELVDDGISGYSGKERAAFNALMGYIIRKDVDYVIARAADRLGRNDADNSSIRMALADSGIPIMGFSGELTDVSSASGGLQFQMAQAVSQYQSAMKSEAVRNAVKLKREKGEYQAPKGTFGYDDEDRSKLVPWEADLIKEAYLLVADGRTVGSIVREWNEKGVPQRKGGARWQYAHLNNILKRPRNAGLVDPDGEPIGKWEAIVEPELWHTVQQVLATRKGTAPGFQPVHLSSGHARCGVCGSSMRSNTATDSRRGTRVKILRCAAAKKGERHASAHLMDLEALVHKEVIAAFLFGGDLLMPRHEGMDVDAMLTKLQRVQADVQDVYDDFDADLITAAVKRERLVQLKERREQIEEQLEEARQSNASAHMLLDLHRRIFTPGRVSLDDAVTARQQLAERFDALHIEQRRMLVAKLLDIRVLPGRGLQKYFVTHTVVTSLNDEAA</sequence>
<dbReference type="SMART" id="SM00857">
    <property type="entry name" value="Resolvase"/>
    <property type="match status" value="1"/>
</dbReference>
<reference evidence="4" key="1">
    <citation type="submission" date="2022-11" db="EMBL/GenBank/DDBJ databases">
        <title>Description of Microcella daejonensis nov. sp, isolated from riverside soil.</title>
        <authorList>
            <person name="Molina K.M."/>
            <person name="Kim S.B."/>
        </authorList>
    </citation>
    <scope>NUCLEOTIDE SEQUENCE</scope>
    <source>
        <strain evidence="4">MMS21-STM12</strain>
    </source>
</reference>
<evidence type="ECO:0000256" key="1">
    <source>
        <dbReference type="SAM" id="Coils"/>
    </source>
</evidence>
<feature type="domain" description="Resolvase/invertase-type recombinase catalytic" evidence="2">
    <location>
        <begin position="2"/>
        <end position="162"/>
    </location>
</feature>
<dbReference type="InterPro" id="IPR050639">
    <property type="entry name" value="SSR_resolvase"/>
</dbReference>
<accession>A0A9E8MJN3</accession>
<dbReference type="InterPro" id="IPR006119">
    <property type="entry name" value="Resolv_N"/>
</dbReference>
<feature type="domain" description="Recombinase" evidence="3">
    <location>
        <begin position="170"/>
        <end position="273"/>
    </location>
</feature>
<gene>
    <name evidence="4" type="ORF">OVN18_09515</name>
</gene>
<dbReference type="Pfam" id="PF07508">
    <property type="entry name" value="Recombinase"/>
    <property type="match status" value="1"/>
</dbReference>
<dbReference type="PROSITE" id="PS51737">
    <property type="entry name" value="RECOMBINASE_DNA_BIND"/>
    <property type="match status" value="1"/>
</dbReference>
<dbReference type="Gene3D" id="3.90.1750.20">
    <property type="entry name" value="Putative Large Serine Recombinase, Chain B, Domain 2"/>
    <property type="match status" value="1"/>
</dbReference>
<dbReference type="GO" id="GO:0000150">
    <property type="term" value="F:DNA strand exchange activity"/>
    <property type="evidence" value="ECO:0007669"/>
    <property type="project" value="InterPro"/>
</dbReference>
<proteinExistence type="predicted"/>
<keyword evidence="1" id="KW-0175">Coiled coil</keyword>
<evidence type="ECO:0000313" key="4">
    <source>
        <dbReference type="EMBL" id="WAB80803.1"/>
    </source>
</evidence>
<dbReference type="EMBL" id="CP113089">
    <property type="protein sequence ID" value="WAB80803.1"/>
    <property type="molecule type" value="Genomic_DNA"/>
</dbReference>
<protein>
    <submittedName>
        <fullName evidence="4">Recombinase family protein</fullName>
    </submittedName>
</protein>
<name>A0A9E8MJN3_9MICO</name>
<dbReference type="Gene3D" id="3.40.50.1390">
    <property type="entry name" value="Resolvase, N-terminal catalytic domain"/>
    <property type="match status" value="1"/>
</dbReference>
<evidence type="ECO:0000259" key="3">
    <source>
        <dbReference type="PROSITE" id="PS51737"/>
    </source>
</evidence>
<evidence type="ECO:0000259" key="2">
    <source>
        <dbReference type="PROSITE" id="PS51736"/>
    </source>
</evidence>
<dbReference type="Proteomes" id="UP001164706">
    <property type="component" value="Chromosome"/>
</dbReference>
<dbReference type="SUPFAM" id="SSF53041">
    <property type="entry name" value="Resolvase-like"/>
    <property type="match status" value="1"/>
</dbReference>
<dbReference type="PANTHER" id="PTHR30461">
    <property type="entry name" value="DNA-INVERTASE FROM LAMBDOID PROPHAGE"/>
    <property type="match status" value="1"/>
</dbReference>
<dbReference type="InterPro" id="IPR038109">
    <property type="entry name" value="DNA_bind_recomb_sf"/>
</dbReference>
<dbReference type="InterPro" id="IPR011109">
    <property type="entry name" value="DNA_bind_recombinase_dom"/>
</dbReference>
<dbReference type="AlphaFoldDB" id="A0A9E8MJN3"/>
<feature type="coiled-coil region" evidence="1">
    <location>
        <begin position="388"/>
        <end position="422"/>
    </location>
</feature>